<dbReference type="EMBL" id="LT607733">
    <property type="protein sequence ID" value="SCG15790.1"/>
    <property type="molecule type" value="Genomic_DNA"/>
</dbReference>
<dbReference type="PANTHER" id="PTHR11487">
    <property type="entry name" value="THIOESTERASE"/>
    <property type="match status" value="1"/>
</dbReference>
<evidence type="ECO:0000313" key="3">
    <source>
        <dbReference type="EMBL" id="SCG15790.1"/>
    </source>
</evidence>
<feature type="domain" description="Thioesterase" evidence="2">
    <location>
        <begin position="8"/>
        <end position="232"/>
    </location>
</feature>
<accession>A0A1C5G7W0</accession>
<dbReference type="AlphaFoldDB" id="A0A1C5G7W0"/>
<gene>
    <name evidence="3" type="ORF">GA0070610_2033</name>
</gene>
<evidence type="ECO:0000256" key="1">
    <source>
        <dbReference type="ARBA" id="ARBA00007169"/>
    </source>
</evidence>
<organism evidence="3 4">
    <name type="scientific">Micromonospora echinofusca</name>
    <dbReference type="NCBI Taxonomy" id="47858"/>
    <lineage>
        <taxon>Bacteria</taxon>
        <taxon>Bacillati</taxon>
        <taxon>Actinomycetota</taxon>
        <taxon>Actinomycetes</taxon>
        <taxon>Micromonosporales</taxon>
        <taxon>Micromonosporaceae</taxon>
        <taxon>Micromonospora</taxon>
    </lineage>
</organism>
<dbReference type="InterPro" id="IPR029058">
    <property type="entry name" value="AB_hydrolase_fold"/>
</dbReference>
<evidence type="ECO:0000313" key="4">
    <source>
        <dbReference type="Proteomes" id="UP000198251"/>
    </source>
</evidence>
<dbReference type="GO" id="GO:0008610">
    <property type="term" value="P:lipid biosynthetic process"/>
    <property type="evidence" value="ECO:0007669"/>
    <property type="project" value="TreeGrafter"/>
</dbReference>
<keyword evidence="4" id="KW-1185">Reference proteome</keyword>
<dbReference type="Gene3D" id="3.40.50.1820">
    <property type="entry name" value="alpha/beta hydrolase"/>
    <property type="match status" value="1"/>
</dbReference>
<evidence type="ECO:0000259" key="2">
    <source>
        <dbReference type="Pfam" id="PF00975"/>
    </source>
</evidence>
<dbReference type="Proteomes" id="UP000198251">
    <property type="component" value="Chromosome I"/>
</dbReference>
<sequence>MTDSQGLVVALPPAGGGTGMFAPLRKALPDGVTVVVPDLPGRGRRMRQPPGQTVDGLVAELAAELAPRLARQPYVVFAACFGTVIALELVWHIIDRELPRPRALLVSGRHPPQTAPAFEPLAEHSDEEILDRLGQSWPSGSAWHQLPETFRALMVRQVRMDNDLGLGHRHVPRGPLPIPVRAYHGIDDPELTVEDVAGWSAHTAEPSPVRLVPGGHYFFMNHVDELAEGLTAALASPPR</sequence>
<dbReference type="InterPro" id="IPR001031">
    <property type="entry name" value="Thioesterase"/>
</dbReference>
<dbReference type="GeneID" id="95801851"/>
<reference evidence="3 4" key="1">
    <citation type="submission" date="2016-06" db="EMBL/GenBank/DDBJ databases">
        <authorList>
            <person name="Kjaerup R.B."/>
            <person name="Dalgaard T.S."/>
            <person name="Juul-Madsen H.R."/>
        </authorList>
    </citation>
    <scope>NUCLEOTIDE SEQUENCE [LARGE SCALE GENOMIC DNA]</scope>
    <source>
        <strain evidence="3 4">DSM 43913</strain>
    </source>
</reference>
<dbReference type="Pfam" id="PF00975">
    <property type="entry name" value="Thioesterase"/>
    <property type="match status" value="1"/>
</dbReference>
<proteinExistence type="inferred from homology"/>
<dbReference type="SUPFAM" id="SSF53474">
    <property type="entry name" value="alpha/beta-Hydrolases"/>
    <property type="match status" value="1"/>
</dbReference>
<comment type="similarity">
    <text evidence="1">Belongs to the thioesterase family.</text>
</comment>
<name>A0A1C5G7W0_MICEH</name>
<dbReference type="PANTHER" id="PTHR11487:SF0">
    <property type="entry name" value="S-ACYL FATTY ACID SYNTHASE THIOESTERASE, MEDIUM CHAIN"/>
    <property type="match status" value="1"/>
</dbReference>
<dbReference type="InterPro" id="IPR012223">
    <property type="entry name" value="TEII"/>
</dbReference>
<protein>
    <submittedName>
        <fullName evidence="3">Surfactin synthase thioesterase subunit</fullName>
    </submittedName>
</protein>
<dbReference type="RefSeq" id="WP_157747114.1">
    <property type="nucleotide sequence ID" value="NZ_JBFAAC010000014.1"/>
</dbReference>